<keyword evidence="2 13" id="KW-0575">Peroxidase</keyword>
<feature type="domain" description="DyP dimeric alpha+beta barrel" evidence="12">
    <location>
        <begin position="62"/>
        <end position="210"/>
    </location>
</feature>
<feature type="signal peptide" evidence="10">
    <location>
        <begin position="1"/>
        <end position="21"/>
    </location>
</feature>
<feature type="region of interest" description="Disordered" evidence="9">
    <location>
        <begin position="451"/>
        <end position="472"/>
    </location>
</feature>
<keyword evidence="3" id="KW-0349">Heme</keyword>
<dbReference type="InterPro" id="IPR011008">
    <property type="entry name" value="Dimeric_a/b-barrel"/>
</dbReference>
<comment type="caution">
    <text evidence="13">The sequence shown here is derived from an EMBL/GenBank/DDBJ whole genome shotgun (WGS) entry which is preliminary data.</text>
</comment>
<evidence type="ECO:0000259" key="12">
    <source>
        <dbReference type="Pfam" id="PF21105"/>
    </source>
</evidence>
<dbReference type="InterPro" id="IPR049509">
    <property type="entry name" value="DyP_N"/>
</dbReference>
<evidence type="ECO:0000256" key="7">
    <source>
        <dbReference type="ARBA" id="ARBA00023004"/>
    </source>
</evidence>
<protein>
    <submittedName>
        <fullName evidence="13">Dye-decolorizing heme-containing peroxidase</fullName>
    </submittedName>
</protein>
<dbReference type="GO" id="GO:0004601">
    <property type="term" value="F:peroxidase activity"/>
    <property type="evidence" value="ECO:0007669"/>
    <property type="project" value="UniProtKB-KW"/>
</dbReference>
<accession>A0ABR3F632</accession>
<comment type="similarity">
    <text evidence="8">Belongs to the DyP-type peroxidase family.</text>
</comment>
<dbReference type="NCBIfam" id="TIGR01413">
    <property type="entry name" value="Dyp_perox_fam"/>
    <property type="match status" value="1"/>
</dbReference>
<proteinExistence type="inferred from homology"/>
<keyword evidence="4" id="KW-0479">Metal-binding</keyword>
<evidence type="ECO:0000313" key="14">
    <source>
        <dbReference type="Proteomes" id="UP001465976"/>
    </source>
</evidence>
<reference evidence="13 14" key="1">
    <citation type="submission" date="2024-02" db="EMBL/GenBank/DDBJ databases">
        <title>A draft genome for the cacao thread blight pathogen Marasmius crinis-equi.</title>
        <authorList>
            <person name="Cohen S.P."/>
            <person name="Baruah I.K."/>
            <person name="Amoako-Attah I."/>
            <person name="Bukari Y."/>
            <person name="Meinhardt L.W."/>
            <person name="Bailey B.A."/>
        </authorList>
    </citation>
    <scope>NUCLEOTIDE SEQUENCE [LARGE SCALE GENOMIC DNA]</scope>
    <source>
        <strain evidence="13 14">GH-76</strain>
    </source>
</reference>
<evidence type="ECO:0000256" key="3">
    <source>
        <dbReference type="ARBA" id="ARBA00022617"/>
    </source>
</evidence>
<keyword evidence="7" id="KW-0408">Iron</keyword>
<dbReference type="PANTHER" id="PTHR30521:SF4">
    <property type="entry name" value="DEFERROCHELATASE"/>
    <property type="match status" value="1"/>
</dbReference>
<name>A0ABR3F632_9AGAR</name>
<dbReference type="PANTHER" id="PTHR30521">
    <property type="entry name" value="DEFERROCHELATASE/PEROXIDASE"/>
    <property type="match status" value="1"/>
</dbReference>
<feature type="chain" id="PRO_5047405756" evidence="10">
    <location>
        <begin position="22"/>
        <end position="508"/>
    </location>
</feature>
<comment type="cofactor">
    <cofactor evidence="1">
        <name>heme b</name>
        <dbReference type="ChEBI" id="CHEBI:60344"/>
    </cofactor>
</comment>
<dbReference type="Pfam" id="PF20628">
    <property type="entry name" value="Dyp_perox_C"/>
    <property type="match status" value="1"/>
</dbReference>
<evidence type="ECO:0000256" key="10">
    <source>
        <dbReference type="SAM" id="SignalP"/>
    </source>
</evidence>
<evidence type="ECO:0000313" key="13">
    <source>
        <dbReference type="EMBL" id="KAL0570685.1"/>
    </source>
</evidence>
<dbReference type="InterPro" id="IPR006314">
    <property type="entry name" value="Dyp_peroxidase"/>
</dbReference>
<organism evidence="13 14">
    <name type="scientific">Marasmius crinis-equi</name>
    <dbReference type="NCBI Taxonomy" id="585013"/>
    <lineage>
        <taxon>Eukaryota</taxon>
        <taxon>Fungi</taxon>
        <taxon>Dikarya</taxon>
        <taxon>Basidiomycota</taxon>
        <taxon>Agaricomycotina</taxon>
        <taxon>Agaricomycetes</taxon>
        <taxon>Agaricomycetidae</taxon>
        <taxon>Agaricales</taxon>
        <taxon>Marasmiineae</taxon>
        <taxon>Marasmiaceae</taxon>
        <taxon>Marasmius</taxon>
    </lineage>
</organism>
<dbReference type="EMBL" id="JBAHYK010000890">
    <property type="protein sequence ID" value="KAL0570685.1"/>
    <property type="molecule type" value="Genomic_DNA"/>
</dbReference>
<keyword evidence="14" id="KW-1185">Reference proteome</keyword>
<dbReference type="Proteomes" id="UP001465976">
    <property type="component" value="Unassembled WGS sequence"/>
</dbReference>
<evidence type="ECO:0000256" key="8">
    <source>
        <dbReference type="ARBA" id="ARBA00025737"/>
    </source>
</evidence>
<keyword evidence="6" id="KW-0560">Oxidoreductase</keyword>
<evidence type="ECO:0000256" key="1">
    <source>
        <dbReference type="ARBA" id="ARBA00001970"/>
    </source>
</evidence>
<feature type="compositionally biased region" description="Low complexity" evidence="9">
    <location>
        <begin position="451"/>
        <end position="463"/>
    </location>
</feature>
<dbReference type="Pfam" id="PF21105">
    <property type="entry name" value="DyP_N"/>
    <property type="match status" value="1"/>
</dbReference>
<dbReference type="InterPro" id="IPR048328">
    <property type="entry name" value="Dyp_perox_C"/>
</dbReference>
<evidence type="ECO:0000259" key="11">
    <source>
        <dbReference type="Pfam" id="PF20628"/>
    </source>
</evidence>
<sequence length="508" mass="55231">MKLSSISLAVVLLLQQGLAGASTIKFQKRTTSLLVKPRGYLDLPTANQVRAASAGTGVDYDNVQSYIMVGMRKLAEVLYFFEITDVEKFKSKLGTDIHDRILSALKILDVDTQPMTGVNIAFSQAGLTALGIKDDLNDDHFREGQLKDAEMLGDPGTINWVPAFKETKVHGFFTLASDNHDNINAEWNSITAALGNSIKEVHRLKGDARPGDQLGHEHFGYLDGVAQPVADGYQPGLPGQKVVKPGILLVGEDGDTVARPSWAKGGSFGAFRQLKQYVPEYHRFLADNALNIPGLTKQENIDLLGARIVGRWKSGTPIDLHPLKDDPSVGADPQRLNNFTFAHPELGDAFDIKTNQTFCPFSAHALKSRPRAHFQPEDEIHHIVRAGIPFGPELTEEEIMTETSSEDPALERGISFVSYQSNIANGFVTVQKEFSNNPSFPTGMNTGVDGLTGTTNTGPPGDTARPIKGLDPLDPEKTIVFTKDAVVSRGGEYFFAPPISALKSPLSE</sequence>
<dbReference type="PROSITE" id="PS51404">
    <property type="entry name" value="DYP_PEROXIDASE"/>
    <property type="match status" value="1"/>
</dbReference>
<evidence type="ECO:0000256" key="2">
    <source>
        <dbReference type="ARBA" id="ARBA00022559"/>
    </source>
</evidence>
<evidence type="ECO:0000256" key="9">
    <source>
        <dbReference type="SAM" id="MobiDB-lite"/>
    </source>
</evidence>
<gene>
    <name evidence="13" type="primary">DyP1_13</name>
    <name evidence="13" type="ORF">V5O48_011273</name>
</gene>
<evidence type="ECO:0000256" key="4">
    <source>
        <dbReference type="ARBA" id="ARBA00022723"/>
    </source>
</evidence>
<dbReference type="SUPFAM" id="SSF54909">
    <property type="entry name" value="Dimeric alpha+beta barrel"/>
    <property type="match status" value="1"/>
</dbReference>
<feature type="domain" description="Dyp-type peroxidase C-terminal" evidence="11">
    <location>
        <begin position="260"/>
        <end position="436"/>
    </location>
</feature>
<keyword evidence="5 10" id="KW-0732">Signal</keyword>
<evidence type="ECO:0000256" key="5">
    <source>
        <dbReference type="ARBA" id="ARBA00022729"/>
    </source>
</evidence>
<evidence type="ECO:0000256" key="6">
    <source>
        <dbReference type="ARBA" id="ARBA00023002"/>
    </source>
</evidence>